<dbReference type="PANTHER" id="PTHR36397:SF1">
    <property type="entry name" value="OS04G0482900 PROTEIN"/>
    <property type="match status" value="1"/>
</dbReference>
<comment type="caution">
    <text evidence="1">The sequence shown here is derived from an EMBL/GenBank/DDBJ whole genome shotgun (WGS) entry which is preliminary data.</text>
</comment>
<evidence type="ECO:0000313" key="1">
    <source>
        <dbReference type="EMBL" id="KAK9842082.1"/>
    </source>
</evidence>
<evidence type="ECO:0000313" key="2">
    <source>
        <dbReference type="Proteomes" id="UP001445335"/>
    </source>
</evidence>
<protein>
    <submittedName>
        <fullName evidence="1">Uncharacterized protein</fullName>
    </submittedName>
</protein>
<dbReference type="EMBL" id="JALJOU010000009">
    <property type="protein sequence ID" value="KAK9842082.1"/>
    <property type="molecule type" value="Genomic_DNA"/>
</dbReference>
<dbReference type="AlphaFoldDB" id="A0AAW1S7W0"/>
<reference evidence="1 2" key="1">
    <citation type="journal article" date="2024" name="Nat. Commun.">
        <title>Phylogenomics reveals the evolutionary origins of lichenization in chlorophyte algae.</title>
        <authorList>
            <person name="Puginier C."/>
            <person name="Libourel C."/>
            <person name="Otte J."/>
            <person name="Skaloud P."/>
            <person name="Haon M."/>
            <person name="Grisel S."/>
            <person name="Petersen M."/>
            <person name="Berrin J.G."/>
            <person name="Delaux P.M."/>
            <person name="Dal Grande F."/>
            <person name="Keller J."/>
        </authorList>
    </citation>
    <scope>NUCLEOTIDE SEQUENCE [LARGE SCALE GENOMIC DNA]</scope>
    <source>
        <strain evidence="1 2">SAG 245.80</strain>
    </source>
</reference>
<keyword evidence="2" id="KW-1185">Reference proteome</keyword>
<dbReference type="Proteomes" id="UP001445335">
    <property type="component" value="Unassembled WGS sequence"/>
</dbReference>
<gene>
    <name evidence="1" type="ORF">WJX81_007684</name>
</gene>
<name>A0AAW1S7W0_9CHLO</name>
<proteinExistence type="predicted"/>
<organism evidence="1 2">
    <name type="scientific">Elliptochloris bilobata</name>
    <dbReference type="NCBI Taxonomy" id="381761"/>
    <lineage>
        <taxon>Eukaryota</taxon>
        <taxon>Viridiplantae</taxon>
        <taxon>Chlorophyta</taxon>
        <taxon>core chlorophytes</taxon>
        <taxon>Trebouxiophyceae</taxon>
        <taxon>Trebouxiophyceae incertae sedis</taxon>
        <taxon>Elliptochloris clade</taxon>
        <taxon>Elliptochloris</taxon>
    </lineage>
</organism>
<accession>A0AAW1S7W0</accession>
<sequence>MLSPGFFEVRKISPPAESLGIHELPKNTHNGDQINVQGEDYVVRTLVLKYKLVGGRYERDHSRLDCTATSRFILDTYFDQLIAK</sequence>
<dbReference type="PANTHER" id="PTHR36397">
    <property type="entry name" value="OSJNBA0081L15.1 PROTEIN"/>
    <property type="match status" value="1"/>
</dbReference>